<dbReference type="InterPro" id="IPR038078">
    <property type="entry name" value="PhoU-like_sf"/>
</dbReference>
<dbReference type="InterPro" id="IPR052912">
    <property type="entry name" value="UPF0111_domain"/>
</dbReference>
<dbReference type="InterPro" id="IPR018445">
    <property type="entry name" value="Put_Phosphate_transp_reg"/>
</dbReference>
<organism evidence="2 3">
    <name type="scientific">Elusimicrobium minutum (strain Pei191)</name>
    <dbReference type="NCBI Taxonomy" id="445932"/>
    <lineage>
        <taxon>Bacteria</taxon>
        <taxon>Pseudomonadati</taxon>
        <taxon>Elusimicrobiota</taxon>
        <taxon>Elusimicrobia</taxon>
        <taxon>Elusimicrobiales</taxon>
        <taxon>Elusimicrobiaceae</taxon>
        <taxon>Elusimicrobium</taxon>
    </lineage>
</organism>
<dbReference type="Proteomes" id="UP000001029">
    <property type="component" value="Chromosome"/>
</dbReference>
<dbReference type="OrthoDB" id="9797568at2"/>
<dbReference type="PANTHER" id="PTHR37298:SF1">
    <property type="entry name" value="UPF0111 PROTEIN YKAA"/>
    <property type="match status" value="1"/>
</dbReference>
<name>B2KAR6_ELUMP</name>
<evidence type="ECO:0000313" key="3">
    <source>
        <dbReference type="Proteomes" id="UP000001029"/>
    </source>
</evidence>
<keyword evidence="3" id="KW-1185">Reference proteome</keyword>
<dbReference type="KEGG" id="emi:Emin_0044"/>
<proteinExistence type="inferred from homology"/>
<dbReference type="Gene3D" id="1.20.58.220">
    <property type="entry name" value="Phosphate transport system protein phou homolog 2, domain 2"/>
    <property type="match status" value="1"/>
</dbReference>
<dbReference type="PANTHER" id="PTHR37298">
    <property type="entry name" value="UPF0111 PROTEIN YKAA"/>
    <property type="match status" value="1"/>
</dbReference>
<dbReference type="Pfam" id="PF01865">
    <property type="entry name" value="PhoU_div"/>
    <property type="match status" value="1"/>
</dbReference>
<dbReference type="STRING" id="445932.Emin_0044"/>
<dbReference type="EMBL" id="CP001055">
    <property type="protein sequence ID" value="ACC97612.1"/>
    <property type="molecule type" value="Genomic_DNA"/>
</dbReference>
<dbReference type="HOGENOM" id="CLU_086031_0_1_0"/>
<gene>
    <name evidence="2" type="ordered locus">Emin_0044</name>
</gene>
<dbReference type="AlphaFoldDB" id="B2KAR6"/>
<accession>B2KAR6</accession>
<evidence type="ECO:0000313" key="2">
    <source>
        <dbReference type="EMBL" id="ACC97612.1"/>
    </source>
</evidence>
<evidence type="ECO:0000256" key="1">
    <source>
        <dbReference type="ARBA" id="ARBA00008591"/>
    </source>
</evidence>
<sequence length="209" mass="24165">MAFSLMPKTTEFFDLFDMQAENLVQGSRLFLEIVNEKKFEDVSAERMHALEHKGDEINHKIVNVLNETFVTPFDREDILALAGNMDNIIDAMYLITKRLSIYKIKETTPELKQYAVLLEKSVLTLQKMVKTMRLGSKAMKETLKYCVEINRLENEGDALRDKAITHLFEESKDPIFIIKWKEIYEAAESATDMCEFVANTVETILVKNN</sequence>
<comment type="similarity">
    <text evidence="1">Belongs to the UPF0111 family.</text>
</comment>
<protein>
    <submittedName>
        <fullName evidence="2">Phosphate transport regulator</fullName>
    </submittedName>
</protein>
<dbReference type="RefSeq" id="WP_012414227.1">
    <property type="nucleotide sequence ID" value="NC_010644.1"/>
</dbReference>
<reference evidence="2 3" key="1">
    <citation type="journal article" date="2009" name="Appl. Environ. Microbiol.">
        <title>Genomic analysis of 'Elusimicrobium minutum,' the first cultivated representative of the phylum 'Elusimicrobia' (formerly termite group 1).</title>
        <authorList>
            <person name="Herlemann D.P.R."/>
            <person name="Geissinger O."/>
            <person name="Ikeda-Ohtsubo W."/>
            <person name="Kunin V."/>
            <person name="Sun H."/>
            <person name="Lapidus A."/>
            <person name="Hugenholtz P."/>
            <person name="Brune A."/>
        </authorList>
    </citation>
    <scope>NUCLEOTIDE SEQUENCE [LARGE SCALE GENOMIC DNA]</scope>
    <source>
        <strain evidence="2 3">Pei191</strain>
    </source>
</reference>